<name>A0A2U1V2L3_9PROT</name>
<reference evidence="3" key="1">
    <citation type="submission" date="2017-10" db="EMBL/GenBank/DDBJ databases">
        <authorList>
            <person name="Toshchakov S.V."/>
            <person name="Goeva M.A."/>
        </authorList>
    </citation>
    <scope>NUCLEOTIDE SEQUENCE [LARGE SCALE GENOMIC DNA]</scope>
    <source>
        <strain evidence="3">JR1/69-1-13</strain>
    </source>
</reference>
<dbReference type="Proteomes" id="UP000245048">
    <property type="component" value="Unassembled WGS sequence"/>
</dbReference>
<feature type="region of interest" description="Disordered" evidence="1">
    <location>
        <begin position="200"/>
        <end position="249"/>
    </location>
</feature>
<dbReference type="RefSeq" id="WP_109517691.1">
    <property type="nucleotide sequence ID" value="NZ_PDOA01000009.1"/>
</dbReference>
<gene>
    <name evidence="2" type="ORF">CR165_14375</name>
</gene>
<dbReference type="AlphaFoldDB" id="A0A2U1V2L3"/>
<dbReference type="OrthoDB" id="8910986at2"/>
<comment type="caution">
    <text evidence="2">The sequence shown here is derived from an EMBL/GenBank/DDBJ whole genome shotgun (WGS) entry which is preliminary data.</text>
</comment>
<dbReference type="Pfam" id="PF19541">
    <property type="entry name" value="DUF6065"/>
    <property type="match status" value="1"/>
</dbReference>
<evidence type="ECO:0000313" key="2">
    <source>
        <dbReference type="EMBL" id="PWC28124.1"/>
    </source>
</evidence>
<dbReference type="InterPro" id="IPR045709">
    <property type="entry name" value="DUF6065"/>
</dbReference>
<evidence type="ECO:0000256" key="1">
    <source>
        <dbReference type="SAM" id="MobiDB-lite"/>
    </source>
</evidence>
<organism evidence="2 3">
    <name type="scientific">Teichococcus aestuarii</name>
    <dbReference type="NCBI Taxonomy" id="568898"/>
    <lineage>
        <taxon>Bacteria</taxon>
        <taxon>Pseudomonadati</taxon>
        <taxon>Pseudomonadota</taxon>
        <taxon>Alphaproteobacteria</taxon>
        <taxon>Acetobacterales</taxon>
        <taxon>Roseomonadaceae</taxon>
        <taxon>Roseomonas</taxon>
    </lineage>
</organism>
<protein>
    <submittedName>
        <fullName evidence="2">Uncharacterized protein</fullName>
    </submittedName>
</protein>
<accession>A0A2U1V2L3</accession>
<feature type="compositionally biased region" description="Pro residues" evidence="1">
    <location>
        <begin position="238"/>
        <end position="249"/>
    </location>
</feature>
<dbReference type="EMBL" id="PDOA01000009">
    <property type="protein sequence ID" value="PWC28124.1"/>
    <property type="molecule type" value="Genomic_DNA"/>
</dbReference>
<proteinExistence type="predicted"/>
<sequence length="249" mass="27096">MSEPDLPLTAHQLEGHPLPPLRPATVRRGWMDASPDGFAYRCLPLTAANGHGWEVQGQTGFEAWWNGGAAPEDVVIRVLKPGGLAPASHFGLGVLTFPLPMLLRTAPGQVLWVSGPPNAPKDGIAPLTGLVETDWAPMSFTMNWRFTRPDHVVRFRPGEPVAFFFPLPRDLLARTRPETRPLADNPALAAAHAAWSEGRGRFNAALKQPDSPERAQGWQRDYHQGQRAAGHPARPRARPFPAPGGKPPA</sequence>
<evidence type="ECO:0000313" key="3">
    <source>
        <dbReference type="Proteomes" id="UP000245048"/>
    </source>
</evidence>
<keyword evidence="3" id="KW-1185">Reference proteome</keyword>